<feature type="transmembrane region" description="Helical" evidence="6">
    <location>
        <begin position="438"/>
        <end position="459"/>
    </location>
</feature>
<proteinExistence type="predicted"/>
<evidence type="ECO:0000256" key="1">
    <source>
        <dbReference type="ARBA" id="ARBA00004141"/>
    </source>
</evidence>
<keyword evidence="5 6" id="KW-0472">Membrane</keyword>
<accession>A0A2K3QLC4</accession>
<dbReference type="GO" id="GO:0022857">
    <property type="term" value="F:transmembrane transporter activity"/>
    <property type="evidence" value="ECO:0007669"/>
    <property type="project" value="InterPro"/>
</dbReference>
<dbReference type="OrthoDB" id="2962993at2759"/>
<dbReference type="PROSITE" id="PS50850">
    <property type="entry name" value="MFS"/>
    <property type="match status" value="1"/>
</dbReference>
<dbReference type="SUPFAM" id="SSF103473">
    <property type="entry name" value="MFS general substrate transporter"/>
    <property type="match status" value="1"/>
</dbReference>
<feature type="transmembrane region" description="Helical" evidence="6">
    <location>
        <begin position="378"/>
        <end position="397"/>
    </location>
</feature>
<comment type="subcellular location">
    <subcellularLocation>
        <location evidence="1">Membrane</location>
        <topology evidence="1">Multi-pass membrane protein</topology>
    </subcellularLocation>
</comment>
<evidence type="ECO:0000256" key="4">
    <source>
        <dbReference type="ARBA" id="ARBA00022989"/>
    </source>
</evidence>
<evidence type="ECO:0000256" key="3">
    <source>
        <dbReference type="ARBA" id="ARBA00022692"/>
    </source>
</evidence>
<feature type="transmembrane region" description="Helical" evidence="6">
    <location>
        <begin position="471"/>
        <end position="492"/>
    </location>
</feature>
<dbReference type="PANTHER" id="PTHR43791">
    <property type="entry name" value="PERMEASE-RELATED"/>
    <property type="match status" value="1"/>
</dbReference>
<dbReference type="AlphaFoldDB" id="A0A2K3QLC4"/>
<evidence type="ECO:0000313" key="8">
    <source>
        <dbReference type="EMBL" id="PNY28333.1"/>
    </source>
</evidence>
<evidence type="ECO:0000256" key="2">
    <source>
        <dbReference type="ARBA" id="ARBA00022448"/>
    </source>
</evidence>
<feature type="transmembrane region" description="Helical" evidence="6">
    <location>
        <begin position="174"/>
        <end position="194"/>
    </location>
</feature>
<dbReference type="EMBL" id="NRSZ01000278">
    <property type="protein sequence ID" value="PNY28333.1"/>
    <property type="molecule type" value="Genomic_DNA"/>
</dbReference>
<feature type="transmembrane region" description="Helical" evidence="6">
    <location>
        <begin position="117"/>
        <end position="139"/>
    </location>
</feature>
<reference evidence="8 9" key="1">
    <citation type="submission" date="2017-08" db="EMBL/GenBank/DDBJ databases">
        <title>Harnessing the power of phylogenomics to disentangle the directionality and signatures of interkingdom host jumping in the parasitic fungal genus Tolypocladium.</title>
        <authorList>
            <person name="Quandt C.A."/>
            <person name="Patterson W."/>
            <person name="Spatafora J.W."/>
        </authorList>
    </citation>
    <scope>NUCLEOTIDE SEQUENCE [LARGE SCALE GENOMIC DNA]</scope>
    <source>
        <strain evidence="8 9">CBS 113982</strain>
    </source>
</reference>
<feature type="transmembrane region" description="Helical" evidence="6">
    <location>
        <begin position="78"/>
        <end position="97"/>
    </location>
</feature>
<dbReference type="Gene3D" id="1.20.1250.20">
    <property type="entry name" value="MFS general substrate transporter like domains"/>
    <property type="match status" value="2"/>
</dbReference>
<evidence type="ECO:0000256" key="5">
    <source>
        <dbReference type="ARBA" id="ARBA00023136"/>
    </source>
</evidence>
<feature type="transmembrane region" description="Helical" evidence="6">
    <location>
        <begin position="239"/>
        <end position="261"/>
    </location>
</feature>
<dbReference type="STRING" id="45235.A0A2K3QLC4"/>
<gene>
    <name evidence="8" type="ORF">TCAP_01749</name>
</gene>
<evidence type="ECO:0000259" key="7">
    <source>
        <dbReference type="PROSITE" id="PS50850"/>
    </source>
</evidence>
<feature type="transmembrane region" description="Helical" evidence="6">
    <location>
        <begin position="354"/>
        <end position="371"/>
    </location>
</feature>
<dbReference type="GO" id="GO:0016020">
    <property type="term" value="C:membrane"/>
    <property type="evidence" value="ECO:0007669"/>
    <property type="project" value="UniProtKB-SubCell"/>
</dbReference>
<feature type="transmembrane region" description="Helical" evidence="6">
    <location>
        <begin position="315"/>
        <end position="334"/>
    </location>
</feature>
<keyword evidence="4 6" id="KW-1133">Transmembrane helix</keyword>
<dbReference type="InterPro" id="IPR020846">
    <property type="entry name" value="MFS_dom"/>
</dbReference>
<feature type="transmembrane region" description="Helical" evidence="6">
    <location>
        <begin position="403"/>
        <end position="426"/>
    </location>
</feature>
<feature type="transmembrane region" description="Helical" evidence="6">
    <location>
        <begin position="206"/>
        <end position="227"/>
    </location>
</feature>
<keyword evidence="2" id="KW-0813">Transport</keyword>
<dbReference type="FunFam" id="1.20.1250.20:FF:000034">
    <property type="entry name" value="MFS general substrate transporter"/>
    <property type="match status" value="1"/>
</dbReference>
<sequence length="528" mass="58984">SCRPILLLQRRLASSALNSSRAAIVSFEPEKMSATEKVVVDNASNSDVDKFVDPDAGLTAEERLAADRKLLWKLDLQLIPWLCLLYLLCFLDRTNIGNARIANLEKDLHIDTHSKKYNATLTIFFVAYALFEALSNFLLKRLRPSVFIPTIMVLWGCCMLGMGFVTNWSGLMAARWFLGVCEAGLFPGINYYLSCWYKRSEFGIRAAIFFSAAAVSGSFGGLLAAAIQKMDGMRGLAGWSWIFILEGLLTIVIGLVSYFMVHDFPDEAKFLSKDDRARVLLRLKNDGQHSAEHEEFQIAYLWAALKDWKTYAGMLIYMGPLMPLYSFSIFLPSIIQSMSFTDKTQIIRNQLLSVPPYAVAAVVTIAVGFWSDRVQRRGIFNMCFSLLGATGFIMLMATTNPAVQYAGTFLGACGIYPSISLTIAWIANNVEGVYKRGIVLGFVIGWGNLNGVVSSNIYFDAPRYFAGHGTVVGYLFVCMFCGSLLMQTLLTIENKKRRNGERDHWIEGKTEAEIIALGDKRPDFIYTL</sequence>
<keyword evidence="3 6" id="KW-0812">Transmembrane</keyword>
<dbReference type="InterPro" id="IPR011701">
    <property type="entry name" value="MFS"/>
</dbReference>
<feature type="domain" description="Major facilitator superfamily (MFS) profile" evidence="7">
    <location>
        <begin position="78"/>
        <end position="495"/>
    </location>
</feature>
<evidence type="ECO:0000256" key="6">
    <source>
        <dbReference type="SAM" id="Phobius"/>
    </source>
</evidence>
<comment type="caution">
    <text evidence="8">The sequence shown here is derived from an EMBL/GenBank/DDBJ whole genome shotgun (WGS) entry which is preliminary data.</text>
</comment>
<dbReference type="InterPro" id="IPR036259">
    <property type="entry name" value="MFS_trans_sf"/>
</dbReference>
<dbReference type="Proteomes" id="UP000236621">
    <property type="component" value="Unassembled WGS sequence"/>
</dbReference>
<dbReference type="FunFam" id="1.20.1250.20:FF:000068">
    <property type="entry name" value="MFS general substrate transporter"/>
    <property type="match status" value="1"/>
</dbReference>
<keyword evidence="9" id="KW-1185">Reference proteome</keyword>
<dbReference type="PANTHER" id="PTHR43791:SF19">
    <property type="entry name" value="TRANSPORTER, PUTATIVE (AFU_ORTHOLOGUE AFUA_1G01812)-RELATED"/>
    <property type="match status" value="1"/>
</dbReference>
<feature type="non-terminal residue" evidence="8">
    <location>
        <position position="1"/>
    </location>
</feature>
<dbReference type="Pfam" id="PF07690">
    <property type="entry name" value="MFS_1"/>
    <property type="match status" value="1"/>
</dbReference>
<evidence type="ECO:0000313" key="9">
    <source>
        <dbReference type="Proteomes" id="UP000236621"/>
    </source>
</evidence>
<protein>
    <submittedName>
        <fullName evidence="8">Transporter</fullName>
    </submittedName>
</protein>
<feature type="transmembrane region" description="Helical" evidence="6">
    <location>
        <begin position="146"/>
        <end position="168"/>
    </location>
</feature>
<organism evidence="8 9">
    <name type="scientific">Tolypocladium capitatum</name>
    <dbReference type="NCBI Taxonomy" id="45235"/>
    <lineage>
        <taxon>Eukaryota</taxon>
        <taxon>Fungi</taxon>
        <taxon>Dikarya</taxon>
        <taxon>Ascomycota</taxon>
        <taxon>Pezizomycotina</taxon>
        <taxon>Sordariomycetes</taxon>
        <taxon>Hypocreomycetidae</taxon>
        <taxon>Hypocreales</taxon>
        <taxon>Ophiocordycipitaceae</taxon>
        <taxon>Tolypocladium</taxon>
    </lineage>
</organism>
<name>A0A2K3QLC4_9HYPO</name>